<dbReference type="InterPro" id="IPR044878">
    <property type="entry name" value="UbiA_sf"/>
</dbReference>
<evidence type="ECO:0000256" key="8">
    <source>
        <dbReference type="HAMAP-Rule" id="MF_01937"/>
    </source>
</evidence>
<feature type="transmembrane region" description="Helical" evidence="8">
    <location>
        <begin position="114"/>
        <end position="130"/>
    </location>
</feature>
<dbReference type="EC" id="2.5.1.74" evidence="8 9"/>
<comment type="function">
    <text evidence="8">Conversion of 1,4-dihydroxy-2-naphthoate (DHNA) to demethylmenaquinone (DMK).</text>
</comment>
<dbReference type="Gene3D" id="1.10.357.140">
    <property type="entry name" value="UbiA prenyltransferase"/>
    <property type="match status" value="1"/>
</dbReference>
<protein>
    <recommendedName>
        <fullName evidence="8 9">1,4-dihydroxy-2-naphthoate octaprenyltransferase</fullName>
        <shortName evidence="8">DHNA-octaprenyltransferase</shortName>
        <ecNumber evidence="8 9">2.5.1.74</ecNumber>
    </recommendedName>
</protein>
<evidence type="ECO:0000256" key="7">
    <source>
        <dbReference type="ARBA" id="ARBA00023136"/>
    </source>
</evidence>
<accession>U2QHF6</accession>
<evidence type="ECO:0000256" key="2">
    <source>
        <dbReference type="ARBA" id="ARBA00022428"/>
    </source>
</evidence>
<evidence type="ECO:0000256" key="1">
    <source>
        <dbReference type="ARBA" id="ARBA00004141"/>
    </source>
</evidence>
<proteinExistence type="inferred from homology"/>
<keyword evidence="5 8" id="KW-0812">Transmembrane</keyword>
<dbReference type="RefSeq" id="WP_021797500.1">
    <property type="nucleotide sequence ID" value="NZ_ACVN02000171.1"/>
</dbReference>
<dbReference type="InterPro" id="IPR004657">
    <property type="entry name" value="MenA"/>
</dbReference>
<evidence type="ECO:0000256" key="4">
    <source>
        <dbReference type="ARBA" id="ARBA00022679"/>
    </source>
</evidence>
<dbReference type="GO" id="GO:0005886">
    <property type="term" value="C:plasma membrane"/>
    <property type="evidence" value="ECO:0007669"/>
    <property type="project" value="UniProtKB-SubCell"/>
</dbReference>
<dbReference type="Proteomes" id="UP000017052">
    <property type="component" value="Unassembled WGS sequence"/>
</dbReference>
<comment type="similarity">
    <text evidence="8">Belongs to the MenA family. Type 1 subfamily.</text>
</comment>
<feature type="transmembrane region" description="Helical" evidence="8">
    <location>
        <begin position="12"/>
        <end position="32"/>
    </location>
</feature>
<dbReference type="OrthoDB" id="9767568at2"/>
<dbReference type="GO" id="GO:0042371">
    <property type="term" value="P:vitamin K biosynthetic process"/>
    <property type="evidence" value="ECO:0007669"/>
    <property type="project" value="TreeGrafter"/>
</dbReference>
<dbReference type="GeneID" id="95360369"/>
<evidence type="ECO:0000256" key="9">
    <source>
        <dbReference type="NCBIfam" id="TIGR00751"/>
    </source>
</evidence>
<keyword evidence="6 8" id="KW-1133">Transmembrane helix</keyword>
<gene>
    <name evidence="8 10" type="primary">menA</name>
    <name evidence="10" type="ORF">HMPREF0682_0397</name>
</gene>
<dbReference type="HAMAP" id="MF_01937">
    <property type="entry name" value="MenA_1"/>
    <property type="match status" value="1"/>
</dbReference>
<feature type="transmembrane region" description="Helical" evidence="8">
    <location>
        <begin position="216"/>
        <end position="235"/>
    </location>
</feature>
<dbReference type="GO" id="GO:0009234">
    <property type="term" value="P:menaquinone biosynthetic process"/>
    <property type="evidence" value="ECO:0007669"/>
    <property type="project" value="UniProtKB-UniRule"/>
</dbReference>
<dbReference type="UniPathway" id="UPA00079">
    <property type="reaction ID" value="UER00168"/>
</dbReference>
<dbReference type="GO" id="GO:0046428">
    <property type="term" value="F:1,4-dihydroxy-2-naphthoate polyprenyltransferase activity"/>
    <property type="evidence" value="ECO:0007669"/>
    <property type="project" value="UniProtKB-UniRule"/>
</dbReference>
<evidence type="ECO:0000256" key="3">
    <source>
        <dbReference type="ARBA" id="ARBA00022475"/>
    </source>
</evidence>
<dbReference type="AlphaFoldDB" id="U2QHF6"/>
<comment type="subcellular location">
    <subcellularLocation>
        <location evidence="8">Cell membrane</location>
        <topology evidence="8">Multi-pass membrane protein</topology>
    </subcellularLocation>
    <subcellularLocation>
        <location evidence="1">Membrane</location>
        <topology evidence="1">Multi-pass membrane protein</topology>
    </subcellularLocation>
</comment>
<sequence length="295" mass="30055">MASAAEWIEGARMRTLPTAISPVLAGTAIGWWQGRAPLLVVGLCLVVALGLVIGVNFANDYSDGVRGTDDHRVGPQRLVGSGAAAPGRVRAAAFCCFGVSGLAGLAAVAATGHWWLLAVGVACVLAAWFYTGGRHPYGYLGLGEVFVLIFFGLVATAGTDYLLCGRVSAAGWVAAVAMGLTADGVLVTNNLRDIASDTAAGKRTLETRLGDRASRLLYAGLVVAVAVCCVLVAALSTWWALLGLLGVALLVPAARTILGGAVGLRLVSTLRSTSMGELVLSLGLLAGVAVARLTA</sequence>
<dbReference type="InterPro" id="IPR026046">
    <property type="entry name" value="UBIAD1"/>
</dbReference>
<name>U2QHF6_9ACTN</name>
<dbReference type="InterPro" id="IPR000537">
    <property type="entry name" value="UbiA_prenyltransferase"/>
</dbReference>
<evidence type="ECO:0000256" key="5">
    <source>
        <dbReference type="ARBA" id="ARBA00022692"/>
    </source>
</evidence>
<evidence type="ECO:0000313" key="11">
    <source>
        <dbReference type="Proteomes" id="UP000017052"/>
    </source>
</evidence>
<feature type="transmembrane region" description="Helical" evidence="8">
    <location>
        <begin position="137"/>
        <end position="157"/>
    </location>
</feature>
<evidence type="ECO:0000256" key="6">
    <source>
        <dbReference type="ARBA" id="ARBA00022989"/>
    </source>
</evidence>
<dbReference type="NCBIfam" id="TIGR00751">
    <property type="entry name" value="menA"/>
    <property type="match status" value="1"/>
</dbReference>
<comment type="pathway">
    <text evidence="8">Quinol/quinone metabolism; menaquinone biosynthesis; menaquinol from 1,4-dihydroxy-2-naphthoate: step 1/2.</text>
</comment>
<dbReference type="CDD" id="cd13962">
    <property type="entry name" value="PT_UbiA_UBIAD1"/>
    <property type="match status" value="1"/>
</dbReference>
<keyword evidence="4 8" id="KW-0808">Transferase</keyword>
<dbReference type="PANTHER" id="PTHR13929:SF0">
    <property type="entry name" value="UBIA PRENYLTRANSFERASE DOMAIN-CONTAINING PROTEIN 1"/>
    <property type="match status" value="1"/>
</dbReference>
<keyword evidence="11" id="KW-1185">Reference proteome</keyword>
<feature type="transmembrane region" description="Helical" evidence="8">
    <location>
        <begin position="169"/>
        <end position="187"/>
    </location>
</feature>
<dbReference type="NCBIfam" id="NF004751">
    <property type="entry name" value="PRK06080.1-3"/>
    <property type="match status" value="1"/>
</dbReference>
<reference evidence="10" key="1">
    <citation type="submission" date="2013-08" db="EMBL/GenBank/DDBJ databases">
        <authorList>
            <person name="Durkin A.S."/>
            <person name="Haft D.R."/>
            <person name="McCorrison J."/>
            <person name="Torralba M."/>
            <person name="Gillis M."/>
            <person name="Haft D.H."/>
            <person name="Methe B."/>
            <person name="Sutton G."/>
            <person name="Nelson K.E."/>
        </authorList>
    </citation>
    <scope>NUCLEOTIDE SEQUENCE [LARGE SCALE GENOMIC DNA]</scope>
    <source>
        <strain evidence="10">F0233</strain>
    </source>
</reference>
<organism evidence="10 11">
    <name type="scientific">Propionibacterium acidifaciens F0233</name>
    <dbReference type="NCBI Taxonomy" id="553198"/>
    <lineage>
        <taxon>Bacteria</taxon>
        <taxon>Bacillati</taxon>
        <taxon>Actinomycetota</taxon>
        <taxon>Actinomycetes</taxon>
        <taxon>Propionibacteriales</taxon>
        <taxon>Propionibacteriaceae</taxon>
        <taxon>Propionibacterium</taxon>
    </lineage>
</organism>
<keyword evidence="3 8" id="KW-1003">Cell membrane</keyword>
<feature type="transmembrane region" description="Helical" evidence="8">
    <location>
        <begin position="38"/>
        <end position="58"/>
    </location>
</feature>
<dbReference type="PANTHER" id="PTHR13929">
    <property type="entry name" value="1,4-DIHYDROXY-2-NAPHTHOATE OCTAPRENYLTRANSFERASE"/>
    <property type="match status" value="1"/>
</dbReference>
<comment type="catalytic activity">
    <reaction evidence="8">
        <text>an all-trans-polyprenyl diphosphate + 1,4-dihydroxy-2-naphthoate + H(+) = a 2-demethylmenaquinol + CO2 + diphosphate</text>
        <dbReference type="Rhea" id="RHEA:26478"/>
        <dbReference type="Rhea" id="RHEA-COMP:9563"/>
        <dbReference type="Rhea" id="RHEA-COMP:9564"/>
        <dbReference type="ChEBI" id="CHEBI:11173"/>
        <dbReference type="ChEBI" id="CHEBI:15378"/>
        <dbReference type="ChEBI" id="CHEBI:16526"/>
        <dbReference type="ChEBI" id="CHEBI:33019"/>
        <dbReference type="ChEBI" id="CHEBI:55437"/>
        <dbReference type="ChEBI" id="CHEBI:58914"/>
        <dbReference type="EC" id="2.5.1.74"/>
    </reaction>
</comment>
<evidence type="ECO:0000313" key="10">
    <source>
        <dbReference type="EMBL" id="ERK55901.1"/>
    </source>
</evidence>
<keyword evidence="2 8" id="KW-0474">Menaquinone biosynthesis</keyword>
<keyword evidence="7 8" id="KW-0472">Membrane</keyword>
<comment type="caution">
    <text evidence="10">The sequence shown here is derived from an EMBL/GenBank/DDBJ whole genome shotgun (WGS) entry which is preliminary data.</text>
</comment>
<feature type="transmembrane region" description="Helical" evidence="8">
    <location>
        <begin position="241"/>
        <end position="264"/>
    </location>
</feature>
<dbReference type="EMBL" id="ACVN02000171">
    <property type="protein sequence ID" value="ERK55901.1"/>
    <property type="molecule type" value="Genomic_DNA"/>
</dbReference>
<feature type="transmembrane region" description="Helical" evidence="8">
    <location>
        <begin position="91"/>
        <end position="108"/>
    </location>
</feature>
<dbReference type="Pfam" id="PF01040">
    <property type="entry name" value="UbiA"/>
    <property type="match status" value="1"/>
</dbReference>
<dbReference type="PIRSF" id="PIRSF005355">
    <property type="entry name" value="UBIAD1"/>
    <property type="match status" value="1"/>
</dbReference>